<proteinExistence type="predicted"/>
<comment type="caution">
    <text evidence="1">The sequence shown here is derived from an EMBL/GenBank/DDBJ whole genome shotgun (WGS) entry which is preliminary data.</text>
</comment>
<sequence>MKDVEVLKDPVLKAKVQNIITNPSGDAIAELTEQDMNTLAAAGWYGDFSNWLGNKGKYCTATKECMPICGD</sequence>
<evidence type="ECO:0000313" key="2">
    <source>
        <dbReference type="Proteomes" id="UP001058074"/>
    </source>
</evidence>
<gene>
    <name evidence="1" type="ORF">rsdtw13_41970</name>
</gene>
<organism evidence="1 2">
    <name type="scientific">Inconstantimicrobium mannanitabidum</name>
    <dbReference type="NCBI Taxonomy" id="1604901"/>
    <lineage>
        <taxon>Bacteria</taxon>
        <taxon>Bacillati</taxon>
        <taxon>Bacillota</taxon>
        <taxon>Clostridia</taxon>
        <taxon>Eubacteriales</taxon>
        <taxon>Clostridiaceae</taxon>
        <taxon>Inconstantimicrobium</taxon>
    </lineage>
</organism>
<name>A0ACB5RIM5_9CLOT</name>
<evidence type="ECO:0000313" key="1">
    <source>
        <dbReference type="EMBL" id="GKX68939.1"/>
    </source>
</evidence>
<protein>
    <submittedName>
        <fullName evidence="1">Uncharacterized protein</fullName>
    </submittedName>
</protein>
<dbReference type="EMBL" id="BROD01000002">
    <property type="protein sequence ID" value="GKX68939.1"/>
    <property type="molecule type" value="Genomic_DNA"/>
</dbReference>
<reference evidence="1" key="1">
    <citation type="journal article" date="2025" name="Int. J. Syst. Evol. Microbiol.">
        <title>Inconstantimicrobium mannanitabidum sp. nov., a novel member of the family Clostridiaceae isolated from anoxic soil under the treatment of reductive soil disinfestation.</title>
        <authorList>
            <person name="Ueki A."/>
            <person name="Tonouchi A."/>
            <person name="Honma S."/>
            <person name="Kaku N."/>
            <person name="Ueki K."/>
        </authorList>
    </citation>
    <scope>NUCLEOTIDE SEQUENCE</scope>
    <source>
        <strain evidence="1">TW13</strain>
    </source>
</reference>
<accession>A0ACB5RIM5</accession>
<dbReference type="Proteomes" id="UP001058074">
    <property type="component" value="Unassembled WGS sequence"/>
</dbReference>
<keyword evidence="2" id="KW-1185">Reference proteome</keyword>